<dbReference type="GO" id="GO:0016887">
    <property type="term" value="F:ATP hydrolysis activity"/>
    <property type="evidence" value="ECO:0007669"/>
    <property type="project" value="InterPro"/>
</dbReference>
<dbReference type="STRING" id="645991.Sgly_2554"/>
<dbReference type="RefSeq" id="WP_013625701.1">
    <property type="nucleotide sequence ID" value="NC_015172.1"/>
</dbReference>
<dbReference type="InterPro" id="IPR013563">
    <property type="entry name" value="Oligopep_ABC_C"/>
</dbReference>
<dbReference type="SMART" id="SM00382">
    <property type="entry name" value="AAA"/>
    <property type="match status" value="1"/>
</dbReference>
<evidence type="ECO:0000256" key="1">
    <source>
        <dbReference type="ARBA" id="ARBA00005417"/>
    </source>
</evidence>
<dbReference type="eggNOG" id="COG4608">
    <property type="taxonomic scope" value="Bacteria"/>
</dbReference>
<dbReference type="PROSITE" id="PS00211">
    <property type="entry name" value="ABC_TRANSPORTER_1"/>
    <property type="match status" value="1"/>
</dbReference>
<evidence type="ECO:0000256" key="4">
    <source>
        <dbReference type="ARBA" id="ARBA00022840"/>
    </source>
</evidence>
<dbReference type="Gene3D" id="3.40.50.300">
    <property type="entry name" value="P-loop containing nucleotide triphosphate hydrolases"/>
    <property type="match status" value="1"/>
</dbReference>
<dbReference type="HOGENOM" id="CLU_000604_1_23_9"/>
<dbReference type="NCBIfam" id="TIGR01727">
    <property type="entry name" value="oligo_HPY"/>
    <property type="match status" value="1"/>
</dbReference>
<dbReference type="PROSITE" id="PS50893">
    <property type="entry name" value="ABC_TRANSPORTER_2"/>
    <property type="match status" value="1"/>
</dbReference>
<evidence type="ECO:0000313" key="6">
    <source>
        <dbReference type="EMBL" id="ADY56836.1"/>
    </source>
</evidence>
<keyword evidence="7" id="KW-1185">Reference proteome</keyword>
<dbReference type="InterPro" id="IPR003593">
    <property type="entry name" value="AAA+_ATPase"/>
</dbReference>
<dbReference type="PANTHER" id="PTHR43776">
    <property type="entry name" value="TRANSPORT ATP-BINDING PROTEIN"/>
    <property type="match status" value="1"/>
</dbReference>
<proteinExistence type="inferred from homology"/>
<dbReference type="FunFam" id="3.40.50.300:FF:000016">
    <property type="entry name" value="Oligopeptide ABC transporter ATP-binding component"/>
    <property type="match status" value="1"/>
</dbReference>
<keyword evidence="2" id="KW-0813">Transport</keyword>
<dbReference type="InterPro" id="IPR017871">
    <property type="entry name" value="ABC_transporter-like_CS"/>
</dbReference>
<reference evidence="7" key="2">
    <citation type="submission" date="2011-02" db="EMBL/GenBank/DDBJ databases">
        <title>The complete genome of Syntrophobotulus glycolicus DSM 8271.</title>
        <authorList>
            <person name="Lucas S."/>
            <person name="Copeland A."/>
            <person name="Lapidus A."/>
            <person name="Bruce D."/>
            <person name="Goodwin L."/>
            <person name="Pitluck S."/>
            <person name="Kyrpides N."/>
            <person name="Mavromatis K."/>
            <person name="Pagani I."/>
            <person name="Ivanova N."/>
            <person name="Mikhailova N."/>
            <person name="Chertkov O."/>
            <person name="Held B."/>
            <person name="Detter J.C."/>
            <person name="Tapia R."/>
            <person name="Han C."/>
            <person name="Land M."/>
            <person name="Hauser L."/>
            <person name="Markowitz V."/>
            <person name="Cheng J.-F."/>
            <person name="Hugenholtz P."/>
            <person name="Woyke T."/>
            <person name="Wu D."/>
            <person name="Spring S."/>
            <person name="Schroeder M."/>
            <person name="Brambilla E."/>
            <person name="Klenk H.-P."/>
            <person name="Eisen J.A."/>
        </authorList>
    </citation>
    <scope>NUCLEOTIDE SEQUENCE [LARGE SCALE GENOMIC DNA]</scope>
    <source>
        <strain evidence="7">DSM 8271 / FlGlyR</strain>
    </source>
</reference>
<dbReference type="SUPFAM" id="SSF52540">
    <property type="entry name" value="P-loop containing nucleoside triphosphate hydrolases"/>
    <property type="match status" value="1"/>
</dbReference>
<gene>
    <name evidence="6" type="ordered locus">Sgly_2554</name>
</gene>
<dbReference type="InterPro" id="IPR003439">
    <property type="entry name" value="ABC_transporter-like_ATP-bd"/>
</dbReference>
<evidence type="ECO:0000256" key="3">
    <source>
        <dbReference type="ARBA" id="ARBA00022741"/>
    </source>
</evidence>
<comment type="similarity">
    <text evidence="1">Belongs to the ABC transporter superfamily.</text>
</comment>
<accession>F0SWJ6</accession>
<dbReference type="GO" id="GO:0015833">
    <property type="term" value="P:peptide transport"/>
    <property type="evidence" value="ECO:0007669"/>
    <property type="project" value="InterPro"/>
</dbReference>
<dbReference type="Pfam" id="PF08352">
    <property type="entry name" value="oligo_HPY"/>
    <property type="match status" value="1"/>
</dbReference>
<dbReference type="GO" id="GO:0055085">
    <property type="term" value="P:transmembrane transport"/>
    <property type="evidence" value="ECO:0007669"/>
    <property type="project" value="UniProtKB-ARBA"/>
</dbReference>
<dbReference type="AlphaFoldDB" id="F0SWJ6"/>
<dbReference type="EMBL" id="CP002547">
    <property type="protein sequence ID" value="ADY56836.1"/>
    <property type="molecule type" value="Genomic_DNA"/>
</dbReference>
<name>F0SWJ6_SYNGF</name>
<keyword evidence="3" id="KW-0547">Nucleotide-binding</keyword>
<dbReference type="Proteomes" id="UP000007488">
    <property type="component" value="Chromosome"/>
</dbReference>
<keyword evidence="6" id="KW-0378">Hydrolase</keyword>
<dbReference type="CDD" id="cd03257">
    <property type="entry name" value="ABC_NikE_OppD_transporters"/>
    <property type="match status" value="1"/>
</dbReference>
<feature type="domain" description="ABC transporter" evidence="5">
    <location>
        <begin position="14"/>
        <end position="262"/>
    </location>
</feature>
<dbReference type="GO" id="GO:0005524">
    <property type="term" value="F:ATP binding"/>
    <property type="evidence" value="ECO:0007669"/>
    <property type="project" value="UniProtKB-KW"/>
</dbReference>
<dbReference type="InterPro" id="IPR027417">
    <property type="entry name" value="P-loop_NTPase"/>
</dbReference>
<dbReference type="NCBIfam" id="NF008453">
    <property type="entry name" value="PRK11308.1"/>
    <property type="match status" value="1"/>
</dbReference>
<sequence>MNIGTETAGKTPLLAVKNLTKYYHTKPFFGHSKVIKAVDGVSFELQAGKTMGLVGESGCGKSTVGKTILNLDRLTSGSIVFDGQEITHLNRDELRKTRRNLQLIFQDPYSSLNARMKVAEILAEPFKIHRLYRGAELRAQVEQLLDLVGLPPSSAQKYPHEFSGGQRQRIVIARAIALRPRFVVCDEPVSALDVSVQSQIINLFSSLQKELGLTYLFISHDLSVVRYVSDEVGVMYLGKLVELGQVDRIYSNALHPYTQALMSSIPVPHPRLQRSREKIILAGDLPSPLNPPQGCHFHTRCNFCEEQCRQEEPRWREIEPRHWVACHLVKSKTVKSKTEGREA</sequence>
<evidence type="ECO:0000259" key="5">
    <source>
        <dbReference type="PROSITE" id="PS50893"/>
    </source>
</evidence>
<dbReference type="EC" id="3.6.3.24" evidence="6"/>
<organism evidence="6 7">
    <name type="scientific">Syntrophobotulus glycolicus (strain DSM 8271 / FlGlyR)</name>
    <dbReference type="NCBI Taxonomy" id="645991"/>
    <lineage>
        <taxon>Bacteria</taxon>
        <taxon>Bacillati</taxon>
        <taxon>Bacillota</taxon>
        <taxon>Clostridia</taxon>
        <taxon>Eubacteriales</taxon>
        <taxon>Desulfitobacteriaceae</taxon>
        <taxon>Syntrophobotulus</taxon>
    </lineage>
</organism>
<dbReference type="OrthoDB" id="9779287at2"/>
<dbReference type="KEGG" id="sgy:Sgly_2554"/>
<dbReference type="Pfam" id="PF00005">
    <property type="entry name" value="ABC_tran"/>
    <property type="match status" value="1"/>
</dbReference>
<protein>
    <submittedName>
        <fullName evidence="6">Oligopeptide/dipeptide ABC transporter, ATPase subunit</fullName>
        <ecNumber evidence="6">3.6.3.24</ecNumber>
    </submittedName>
</protein>
<keyword evidence="4" id="KW-0067">ATP-binding</keyword>
<evidence type="ECO:0000256" key="2">
    <source>
        <dbReference type="ARBA" id="ARBA00022448"/>
    </source>
</evidence>
<dbReference type="InterPro" id="IPR050319">
    <property type="entry name" value="ABC_transp_ATP-bind"/>
</dbReference>
<evidence type="ECO:0000313" key="7">
    <source>
        <dbReference type="Proteomes" id="UP000007488"/>
    </source>
</evidence>
<reference evidence="6 7" key="1">
    <citation type="journal article" date="2011" name="Stand. Genomic Sci.">
        <title>Complete genome sequence of Syntrophobotulus glycolicus type strain (FlGlyR).</title>
        <authorList>
            <person name="Han C."/>
            <person name="Mwirichia R."/>
            <person name="Chertkov O."/>
            <person name="Held B."/>
            <person name="Lapidus A."/>
            <person name="Nolan M."/>
            <person name="Lucas S."/>
            <person name="Hammon N."/>
            <person name="Deshpande S."/>
            <person name="Cheng J.F."/>
            <person name="Tapia R."/>
            <person name="Goodwin L."/>
            <person name="Pitluck S."/>
            <person name="Huntemann M."/>
            <person name="Liolios K."/>
            <person name="Ivanova N."/>
            <person name="Pagani I."/>
            <person name="Mavromatis K."/>
            <person name="Ovchinikova G."/>
            <person name="Pati A."/>
            <person name="Chen A."/>
            <person name="Palaniappan K."/>
            <person name="Land M."/>
            <person name="Hauser L."/>
            <person name="Brambilla E.M."/>
            <person name="Rohde M."/>
            <person name="Spring S."/>
            <person name="Sikorski J."/>
            <person name="Goker M."/>
            <person name="Woyke T."/>
            <person name="Bristow J."/>
            <person name="Eisen J.A."/>
            <person name="Markowitz V."/>
            <person name="Hugenholtz P."/>
            <person name="Kyrpides N.C."/>
            <person name="Klenk H.P."/>
            <person name="Detter J.C."/>
        </authorList>
    </citation>
    <scope>NUCLEOTIDE SEQUENCE [LARGE SCALE GENOMIC DNA]</scope>
    <source>
        <strain evidence="7">DSM 8271 / FlGlyR</strain>
    </source>
</reference>